<evidence type="ECO:0000256" key="7">
    <source>
        <dbReference type="PIRSR" id="PIRSR601344-1"/>
    </source>
</evidence>
<feature type="binding site" evidence="7">
    <location>
        <position position="184"/>
    </location>
    <ligand>
        <name>chlorophyll a</name>
        <dbReference type="ChEBI" id="CHEBI:58416"/>
        <label>1</label>
    </ligand>
</feature>
<dbReference type="Pfam" id="PF00504">
    <property type="entry name" value="Chloroa_b-bind"/>
    <property type="match status" value="1"/>
</dbReference>
<dbReference type="InterPro" id="IPR022796">
    <property type="entry name" value="Chloroa_b-bind"/>
</dbReference>
<keyword evidence="6" id="KW-0934">Plastid</keyword>
<feature type="binding site" evidence="7">
    <location>
        <position position="196"/>
    </location>
    <ligand>
        <name>chlorophyll a</name>
        <dbReference type="ChEBI" id="CHEBI:58416"/>
        <label>1</label>
    </ligand>
</feature>
<evidence type="ECO:0000256" key="5">
    <source>
        <dbReference type="ARBA" id="ARBA00022531"/>
    </source>
</evidence>
<feature type="binding site" description="axial binding residue" evidence="7">
    <location>
        <position position="145"/>
    </location>
    <ligand>
        <name>chlorophyll b</name>
        <dbReference type="ChEBI" id="CHEBI:61721"/>
        <label>1</label>
    </ligand>
    <ligandPart>
        <name>Mg</name>
        <dbReference type="ChEBI" id="CHEBI:25107"/>
    </ligandPart>
</feature>
<evidence type="ECO:0000256" key="8">
    <source>
        <dbReference type="SAM" id="SignalP"/>
    </source>
</evidence>
<accession>A0A6U1P673</accession>
<dbReference type="PANTHER" id="PTHR21649">
    <property type="entry name" value="CHLOROPHYLL A/B BINDING PROTEIN"/>
    <property type="match status" value="1"/>
</dbReference>
<evidence type="ECO:0000256" key="3">
    <source>
        <dbReference type="ARBA" id="ARBA00005933"/>
    </source>
</evidence>
<evidence type="ECO:0000256" key="4">
    <source>
        <dbReference type="ARBA" id="ARBA00022528"/>
    </source>
</evidence>
<dbReference type="EMBL" id="HBHR01016323">
    <property type="protein sequence ID" value="CAD9867653.1"/>
    <property type="molecule type" value="Transcribed_RNA"/>
</dbReference>
<evidence type="ECO:0000256" key="1">
    <source>
        <dbReference type="ARBA" id="ARBA00004022"/>
    </source>
</evidence>
<evidence type="ECO:0000313" key="9">
    <source>
        <dbReference type="EMBL" id="CAD9867651.1"/>
    </source>
</evidence>
<keyword evidence="4" id="KW-0150">Chloroplast</keyword>
<feature type="binding site" evidence="7">
    <location>
        <position position="140"/>
    </location>
    <ligand>
        <name>chlorophyll a</name>
        <dbReference type="ChEBI" id="CHEBI:58416"/>
        <label>3</label>
    </ligand>
</feature>
<dbReference type="AlphaFoldDB" id="A0A6U1P673"/>
<proteinExistence type="inferred from homology"/>
<keyword evidence="7" id="KW-0157">Chromophore</keyword>
<feature type="binding site" evidence="7">
    <location>
        <position position="178"/>
    </location>
    <ligand>
        <name>chlorophyll a</name>
        <dbReference type="ChEBI" id="CHEBI:58416"/>
        <label>1</label>
    </ligand>
</feature>
<evidence type="ECO:0000313" key="10">
    <source>
        <dbReference type="EMBL" id="CAD9867653.1"/>
    </source>
</evidence>
<dbReference type="InterPro" id="IPR001344">
    <property type="entry name" value="Chloro_AB-bd_pln"/>
</dbReference>
<feature type="binding site" evidence="7">
    <location>
        <position position="182"/>
    </location>
    <ligand>
        <name>chlorophyll a</name>
        <dbReference type="ChEBI" id="CHEBI:58416"/>
        <label>1</label>
    </ligand>
</feature>
<reference evidence="9" key="1">
    <citation type="submission" date="2021-01" db="EMBL/GenBank/DDBJ databases">
        <authorList>
            <person name="Corre E."/>
            <person name="Pelletier E."/>
            <person name="Niang G."/>
            <person name="Scheremetjew M."/>
            <person name="Finn R."/>
            <person name="Kale V."/>
            <person name="Holt S."/>
            <person name="Cochrane G."/>
            <person name="Meng A."/>
            <person name="Brown T."/>
            <person name="Cohen L."/>
        </authorList>
    </citation>
    <scope>NUCLEOTIDE SEQUENCE</scope>
    <source>
        <strain evidence="9">CCMP1661</strain>
    </source>
</reference>
<feature type="binding site" evidence="7">
    <location>
        <position position="90"/>
    </location>
    <ligand>
        <name>chlorophyll a</name>
        <dbReference type="ChEBI" id="CHEBI:58416"/>
        <label>1</label>
    </ligand>
</feature>
<dbReference type="GO" id="GO:0009765">
    <property type="term" value="P:photosynthesis, light harvesting"/>
    <property type="evidence" value="ECO:0007669"/>
    <property type="project" value="InterPro"/>
</dbReference>
<gene>
    <name evidence="9" type="ORF">FJAP1339_LOCUS8160</name>
    <name evidence="10" type="ORF">FJAP1339_LOCUS8161</name>
</gene>
<sequence>MMKTAALLSCVATATAFQSSSFSGSQVAAVTSAKGGMSMAFEQKWFPNKQLVKTPEKLDGTMIGDAGFDPMGITEQLTDLNYVRAAELKHGRVAMIAVIGFVVQQYVQLPGRAFSDPFEAVAKLPLSVHAQIFAAIAVVELLTELKTINGEGEPGDYGFGSKNLEGKSEDYVNSMKLKEIKNGRLAMIAIIGLFVQKLSNGKLPFEWF</sequence>
<keyword evidence="7" id="KW-0148">Chlorophyll</keyword>
<evidence type="ECO:0000256" key="6">
    <source>
        <dbReference type="ARBA" id="ARBA00022640"/>
    </source>
</evidence>
<feature type="binding site" description="axial binding residue" evidence="7">
    <location>
        <position position="92"/>
    </location>
    <ligand>
        <name>chlorophyll b</name>
        <dbReference type="ChEBI" id="CHEBI:61721"/>
        <label>1</label>
    </ligand>
    <ligandPart>
        <name>Mg</name>
        <dbReference type="ChEBI" id="CHEBI:25107"/>
    </ligandPart>
</feature>
<comment type="subcellular location">
    <subcellularLocation>
        <location evidence="2">Plastid</location>
        <location evidence="2">Chloroplast</location>
    </subcellularLocation>
</comment>
<name>A0A6U1P673_9STRA</name>
<dbReference type="Gene3D" id="1.10.3460.10">
    <property type="entry name" value="Chlorophyll a/b binding protein domain"/>
    <property type="match status" value="1"/>
</dbReference>
<feature type="binding site" evidence="7">
    <location>
        <position position="87"/>
    </location>
    <ligand>
        <name>chlorophyll a</name>
        <dbReference type="ChEBI" id="CHEBI:58416"/>
        <label>1</label>
    </ligand>
</feature>
<keyword evidence="5" id="KW-0602">Photosynthesis</keyword>
<comment type="function">
    <text evidence="1">The light-harvesting complex (LHC) functions as a light receptor, it captures and delivers excitation energy to photosystems with which it is closely associated. Energy is transferred from the carotenoid and chlorophyll C (or B) to chlorophyll A and the photosynthetic reaction centers where it is used to synthesize ATP and reducing power.</text>
</comment>
<dbReference type="EMBL" id="HBHR01016322">
    <property type="protein sequence ID" value="CAD9867651.1"/>
    <property type="molecule type" value="Transcribed_RNA"/>
</dbReference>
<comment type="similarity">
    <text evidence="3">Belongs to the fucoxanthin chlorophyll protein family.</text>
</comment>
<feature type="binding site" evidence="7">
    <location>
        <position position="179"/>
    </location>
    <ligand>
        <name>chlorophyll a</name>
        <dbReference type="ChEBI" id="CHEBI:58416"/>
        <label>1</label>
    </ligand>
</feature>
<dbReference type="GO" id="GO:0016020">
    <property type="term" value="C:membrane"/>
    <property type="evidence" value="ECO:0007669"/>
    <property type="project" value="InterPro"/>
</dbReference>
<dbReference type="SUPFAM" id="SSF103511">
    <property type="entry name" value="Chlorophyll a-b binding protein"/>
    <property type="match status" value="1"/>
</dbReference>
<protein>
    <submittedName>
        <fullName evidence="9">Uncharacterized protein</fullName>
    </submittedName>
</protein>
<dbReference type="GO" id="GO:0016168">
    <property type="term" value="F:chlorophyll binding"/>
    <property type="evidence" value="ECO:0007669"/>
    <property type="project" value="UniProtKB-KW"/>
</dbReference>
<evidence type="ECO:0000256" key="2">
    <source>
        <dbReference type="ARBA" id="ARBA00004229"/>
    </source>
</evidence>
<keyword evidence="8" id="KW-0732">Signal</keyword>
<organism evidence="9">
    <name type="scientific">Fibrocapsa japonica</name>
    <dbReference type="NCBI Taxonomy" id="94617"/>
    <lineage>
        <taxon>Eukaryota</taxon>
        <taxon>Sar</taxon>
        <taxon>Stramenopiles</taxon>
        <taxon>Ochrophyta</taxon>
        <taxon>Raphidophyceae</taxon>
        <taxon>Chattonellales</taxon>
        <taxon>Chattonellaceae</taxon>
        <taxon>Fibrocapsa</taxon>
    </lineage>
</organism>
<feature type="chain" id="PRO_5036393782" evidence="8">
    <location>
        <begin position="17"/>
        <end position="208"/>
    </location>
</feature>
<dbReference type="GO" id="GO:0009507">
    <property type="term" value="C:chloroplast"/>
    <property type="evidence" value="ECO:0007669"/>
    <property type="project" value="UniProtKB-SubCell"/>
</dbReference>
<feature type="signal peptide" evidence="8">
    <location>
        <begin position="1"/>
        <end position="16"/>
    </location>
</feature>